<dbReference type="RefSeq" id="WP_188708180.1">
    <property type="nucleotide sequence ID" value="NZ_BMDX01000011.1"/>
</dbReference>
<evidence type="ECO:0008006" key="3">
    <source>
        <dbReference type="Google" id="ProtNLM"/>
    </source>
</evidence>
<proteinExistence type="predicted"/>
<comment type="caution">
    <text evidence="1">The sequence shown here is derived from an EMBL/GenBank/DDBJ whole genome shotgun (WGS) entry which is preliminary data.</text>
</comment>
<sequence length="260" mass="30068">MERTELDAQLENAAATHLHQVKDSVPFVAVPRGHELKSIESFLKFPTRIRETMKVLTPESFIKYFNVFCDDDSLIVLNDNNQSITGFLDYHQAHSPSWCDHKVVYSCPKSREWELWNQMNQHKFNQLSFAEFIEQNIKDFAEPAGGQLLEIATQFSVTRTSVFSSGVRLQSGEFQFQFSEENQKKGTVEVPEKFSIGIAPFHNGERYKIEARLRYRIREGELAIWFELIEPEKVLEDAFNEVKDVVRNGIDKVLMIEATA</sequence>
<gene>
    <name evidence="1" type="ORF">GCM10011369_23190</name>
</gene>
<dbReference type="EMBL" id="BMDX01000011">
    <property type="protein sequence ID" value="GGA80614.1"/>
    <property type="molecule type" value="Genomic_DNA"/>
</dbReference>
<dbReference type="AlphaFoldDB" id="A0A8J2XMS0"/>
<keyword evidence="2" id="KW-1185">Reference proteome</keyword>
<organism evidence="1 2">
    <name type="scientific">Neiella marina</name>
    <dbReference type="NCBI Taxonomy" id="508461"/>
    <lineage>
        <taxon>Bacteria</taxon>
        <taxon>Pseudomonadati</taxon>
        <taxon>Pseudomonadota</taxon>
        <taxon>Gammaproteobacteria</taxon>
        <taxon>Alteromonadales</taxon>
        <taxon>Echinimonadaceae</taxon>
        <taxon>Neiella</taxon>
    </lineage>
</organism>
<protein>
    <recommendedName>
        <fullName evidence="3">DUF2303 family protein</fullName>
    </recommendedName>
</protein>
<accession>A0A8J2XMS0</accession>
<dbReference type="Proteomes" id="UP000619743">
    <property type="component" value="Unassembled WGS sequence"/>
</dbReference>
<dbReference type="InterPro" id="IPR019276">
    <property type="entry name" value="DUF2303"/>
</dbReference>
<name>A0A8J2XMS0_9GAMM</name>
<dbReference type="Pfam" id="PF10065">
    <property type="entry name" value="DUF2303"/>
    <property type="match status" value="1"/>
</dbReference>
<evidence type="ECO:0000313" key="2">
    <source>
        <dbReference type="Proteomes" id="UP000619743"/>
    </source>
</evidence>
<evidence type="ECO:0000313" key="1">
    <source>
        <dbReference type="EMBL" id="GGA80614.1"/>
    </source>
</evidence>
<reference evidence="2" key="1">
    <citation type="journal article" date="2019" name="Int. J. Syst. Evol. Microbiol.">
        <title>The Global Catalogue of Microorganisms (GCM) 10K type strain sequencing project: providing services to taxonomists for standard genome sequencing and annotation.</title>
        <authorList>
            <consortium name="The Broad Institute Genomics Platform"/>
            <consortium name="The Broad Institute Genome Sequencing Center for Infectious Disease"/>
            <person name="Wu L."/>
            <person name="Ma J."/>
        </authorList>
    </citation>
    <scope>NUCLEOTIDE SEQUENCE [LARGE SCALE GENOMIC DNA]</scope>
    <source>
        <strain evidence="2">CGMCC 1.10130</strain>
    </source>
</reference>